<dbReference type="PANTHER" id="PTHR36113">
    <property type="entry name" value="LYASE, PUTATIVE-RELATED-RELATED"/>
    <property type="match status" value="1"/>
</dbReference>
<keyword evidence="3" id="KW-0456">Lyase</keyword>
<dbReference type="EMBL" id="FMYT01000004">
    <property type="protein sequence ID" value="SDC32025.1"/>
    <property type="molecule type" value="Genomic_DNA"/>
</dbReference>
<dbReference type="AlphaFoldDB" id="A0A1G6KND3"/>
<dbReference type="RefSeq" id="WP_110301023.1">
    <property type="nucleotide sequence ID" value="NZ_FMYT01000004.1"/>
</dbReference>
<dbReference type="Proteomes" id="UP000324896">
    <property type="component" value="Unassembled WGS sequence"/>
</dbReference>
<dbReference type="EMBL" id="QICM01000020">
    <property type="protein sequence ID" value="PXV64041.1"/>
    <property type="molecule type" value="Genomic_DNA"/>
</dbReference>
<protein>
    <submittedName>
        <fullName evidence="3">Lactoylglutathione lyase</fullName>
    </submittedName>
</protein>
<dbReference type="Pfam" id="PF00903">
    <property type="entry name" value="Glyoxalase"/>
    <property type="match status" value="1"/>
</dbReference>
<reference evidence="2 4" key="2">
    <citation type="submission" date="2018-04" db="EMBL/GenBank/DDBJ databases">
        <title>Subsurface microbial communities from deep shales in Ohio and West Virginia, USA.</title>
        <authorList>
            <person name="Wrighton K."/>
        </authorList>
    </citation>
    <scope>NUCLEOTIDE SEQUENCE [LARGE SCALE GENOMIC DNA]</scope>
    <source>
        <strain evidence="2 4">MSL28</strain>
    </source>
</reference>
<evidence type="ECO:0000313" key="2">
    <source>
        <dbReference type="EMBL" id="PXV64041.1"/>
    </source>
</evidence>
<dbReference type="InterPro" id="IPR004360">
    <property type="entry name" value="Glyas_Fos-R_dOase_dom"/>
</dbReference>
<dbReference type="PROSITE" id="PS51819">
    <property type="entry name" value="VOC"/>
    <property type="match status" value="1"/>
</dbReference>
<dbReference type="CDD" id="cd06587">
    <property type="entry name" value="VOC"/>
    <property type="match status" value="1"/>
</dbReference>
<feature type="domain" description="VOC" evidence="1">
    <location>
        <begin position="2"/>
        <end position="121"/>
    </location>
</feature>
<dbReference type="InterPro" id="IPR051332">
    <property type="entry name" value="Fosfomycin_Res_Enzymes"/>
</dbReference>
<accession>A0A1G6KND3</accession>
<evidence type="ECO:0000313" key="5">
    <source>
        <dbReference type="Proteomes" id="UP000324896"/>
    </source>
</evidence>
<dbReference type="InterPro" id="IPR029068">
    <property type="entry name" value="Glyas_Bleomycin-R_OHBP_Dase"/>
</dbReference>
<name>A0A1G6KND3_9FIRM</name>
<organism evidence="3 5">
    <name type="scientific">Halanaerobium congolense</name>
    <dbReference type="NCBI Taxonomy" id="54121"/>
    <lineage>
        <taxon>Bacteria</taxon>
        <taxon>Bacillati</taxon>
        <taxon>Bacillota</taxon>
        <taxon>Clostridia</taxon>
        <taxon>Halanaerobiales</taxon>
        <taxon>Halanaerobiaceae</taxon>
        <taxon>Halanaerobium</taxon>
    </lineage>
</organism>
<evidence type="ECO:0000313" key="3">
    <source>
        <dbReference type="EMBL" id="SDC32025.1"/>
    </source>
</evidence>
<evidence type="ECO:0000259" key="1">
    <source>
        <dbReference type="PROSITE" id="PS51819"/>
    </source>
</evidence>
<proteinExistence type="predicted"/>
<dbReference type="GO" id="GO:0016829">
    <property type="term" value="F:lyase activity"/>
    <property type="evidence" value="ECO:0007669"/>
    <property type="project" value="UniProtKB-KW"/>
</dbReference>
<reference evidence="3 5" key="1">
    <citation type="submission" date="2016-10" db="EMBL/GenBank/DDBJ databases">
        <authorList>
            <person name="Varghese N."/>
            <person name="Submissions S."/>
        </authorList>
    </citation>
    <scope>NUCLEOTIDE SEQUENCE [LARGE SCALE GENOMIC DNA]</scope>
    <source>
        <strain evidence="3 5">WG10</strain>
    </source>
</reference>
<gene>
    <name evidence="2" type="ORF">C8C78_12041</name>
    <name evidence="3" type="ORF">SAMN04488597_104169</name>
</gene>
<dbReference type="PANTHER" id="PTHR36113:SF3">
    <property type="entry name" value="SLL5075 PROTEIN"/>
    <property type="match status" value="1"/>
</dbReference>
<sequence length="122" mass="13907">MSYLWTTIKVKDLEKSIDFYENIVGLEVQRRFEAGPDREIAFLAAVKGDTEIELINDQDKEEVNIGSDISLGFAVDSVEEKLKFLQEKAIEIHSGPISPNPQIEFFYVLDPNGLKIQFVENK</sequence>
<dbReference type="InterPro" id="IPR037523">
    <property type="entry name" value="VOC_core"/>
</dbReference>
<dbReference type="SUPFAM" id="SSF54593">
    <property type="entry name" value="Glyoxalase/Bleomycin resistance protein/Dihydroxybiphenyl dioxygenase"/>
    <property type="match status" value="1"/>
</dbReference>
<dbReference type="Gene3D" id="3.10.180.10">
    <property type="entry name" value="2,3-Dihydroxybiphenyl 1,2-Dioxygenase, domain 1"/>
    <property type="match status" value="1"/>
</dbReference>
<dbReference type="Proteomes" id="UP000247389">
    <property type="component" value="Unassembled WGS sequence"/>
</dbReference>
<evidence type="ECO:0000313" key="4">
    <source>
        <dbReference type="Proteomes" id="UP000247389"/>
    </source>
</evidence>